<keyword evidence="1" id="KW-0315">Glutamine amidotransferase</keyword>
<dbReference type="RefSeq" id="WP_188385983.1">
    <property type="nucleotide sequence ID" value="NZ_BMEY01000024.1"/>
</dbReference>
<comment type="caution">
    <text evidence="3">The sequence shown here is derived from an EMBL/GenBank/DDBJ whole genome shotgun (WGS) entry which is preliminary data.</text>
</comment>
<dbReference type="InterPro" id="IPR017926">
    <property type="entry name" value="GATASE"/>
</dbReference>
<evidence type="ECO:0000256" key="1">
    <source>
        <dbReference type="ARBA" id="ARBA00022962"/>
    </source>
</evidence>
<feature type="domain" description="Glutamine amidotransferase" evidence="2">
    <location>
        <begin position="3"/>
        <end position="186"/>
    </location>
</feature>
<reference evidence="3" key="2">
    <citation type="submission" date="2020-09" db="EMBL/GenBank/DDBJ databases">
        <authorList>
            <person name="Sun Q."/>
            <person name="Zhou Y."/>
        </authorList>
    </citation>
    <scope>NUCLEOTIDE SEQUENCE</scope>
    <source>
        <strain evidence="3">CGMCC 1.12408</strain>
    </source>
</reference>
<dbReference type="Proteomes" id="UP000613512">
    <property type="component" value="Unassembled WGS sequence"/>
</dbReference>
<protein>
    <submittedName>
        <fullName evidence="3">Aminodeoxychorismate/anthranilate synthase component II</fullName>
    </submittedName>
</protein>
<organism evidence="3 4">
    <name type="scientific">Ornithinibacillus halotolerans</name>
    <dbReference type="NCBI Taxonomy" id="1274357"/>
    <lineage>
        <taxon>Bacteria</taxon>
        <taxon>Bacillati</taxon>
        <taxon>Bacillota</taxon>
        <taxon>Bacilli</taxon>
        <taxon>Bacillales</taxon>
        <taxon>Bacillaceae</taxon>
        <taxon>Ornithinibacillus</taxon>
    </lineage>
</organism>
<dbReference type="InterPro" id="IPR029062">
    <property type="entry name" value="Class_I_gatase-like"/>
</dbReference>
<dbReference type="PRINTS" id="PR00097">
    <property type="entry name" value="ANTSNTHASEII"/>
</dbReference>
<dbReference type="Pfam" id="PF00117">
    <property type="entry name" value="GATase"/>
    <property type="match status" value="1"/>
</dbReference>
<dbReference type="CDD" id="cd01743">
    <property type="entry name" value="GATase1_Anthranilate_Synthase"/>
    <property type="match status" value="1"/>
</dbReference>
<dbReference type="NCBIfam" id="TIGR00566">
    <property type="entry name" value="trpG_papA"/>
    <property type="match status" value="1"/>
</dbReference>
<evidence type="ECO:0000313" key="3">
    <source>
        <dbReference type="EMBL" id="GGA89436.1"/>
    </source>
</evidence>
<dbReference type="GO" id="GO:0004049">
    <property type="term" value="F:anthranilate synthase activity"/>
    <property type="evidence" value="ECO:0007669"/>
    <property type="project" value="TreeGrafter"/>
</dbReference>
<evidence type="ECO:0000313" key="4">
    <source>
        <dbReference type="Proteomes" id="UP000613512"/>
    </source>
</evidence>
<dbReference type="FunFam" id="3.40.50.880:FF:000003">
    <property type="entry name" value="Anthranilate synthase component II"/>
    <property type="match status" value="1"/>
</dbReference>
<dbReference type="EMBL" id="BMEY01000024">
    <property type="protein sequence ID" value="GGA89436.1"/>
    <property type="molecule type" value="Genomic_DNA"/>
</dbReference>
<dbReference type="InterPro" id="IPR050472">
    <property type="entry name" value="Anth_synth/Amidotransfase"/>
</dbReference>
<dbReference type="PANTHER" id="PTHR43418:SF4">
    <property type="entry name" value="MULTIFUNCTIONAL TRYPTOPHAN BIOSYNTHESIS PROTEIN"/>
    <property type="match status" value="1"/>
</dbReference>
<dbReference type="PROSITE" id="PS51273">
    <property type="entry name" value="GATASE_TYPE_1"/>
    <property type="match status" value="1"/>
</dbReference>
<accession>A0A916S867</accession>
<dbReference type="InterPro" id="IPR006221">
    <property type="entry name" value="TrpG/PapA_dom"/>
</dbReference>
<keyword evidence="4" id="KW-1185">Reference proteome</keyword>
<dbReference type="GO" id="GO:0000162">
    <property type="term" value="P:L-tryptophan biosynthetic process"/>
    <property type="evidence" value="ECO:0007669"/>
    <property type="project" value="TreeGrafter"/>
</dbReference>
<gene>
    <name evidence="3" type="primary">pabA</name>
    <name evidence="3" type="ORF">GCM10008025_35100</name>
</gene>
<proteinExistence type="predicted"/>
<reference evidence="3" key="1">
    <citation type="journal article" date="2014" name="Int. J. Syst. Evol. Microbiol.">
        <title>Complete genome sequence of Corynebacterium casei LMG S-19264T (=DSM 44701T), isolated from a smear-ripened cheese.</title>
        <authorList>
            <consortium name="US DOE Joint Genome Institute (JGI-PGF)"/>
            <person name="Walter F."/>
            <person name="Albersmeier A."/>
            <person name="Kalinowski J."/>
            <person name="Ruckert C."/>
        </authorList>
    </citation>
    <scope>NUCLEOTIDE SEQUENCE</scope>
    <source>
        <strain evidence="3">CGMCC 1.12408</strain>
    </source>
</reference>
<dbReference type="PRINTS" id="PR00096">
    <property type="entry name" value="GATASE"/>
</dbReference>
<dbReference type="Gene3D" id="3.40.50.880">
    <property type="match status" value="1"/>
</dbReference>
<dbReference type="SUPFAM" id="SSF52317">
    <property type="entry name" value="Class I glutamine amidotransferase-like"/>
    <property type="match status" value="1"/>
</dbReference>
<dbReference type="PANTHER" id="PTHR43418">
    <property type="entry name" value="MULTIFUNCTIONAL TRYPTOPHAN BIOSYNTHESIS PROTEIN-RELATED"/>
    <property type="match status" value="1"/>
</dbReference>
<dbReference type="AlphaFoldDB" id="A0A916S867"/>
<sequence>MILLIDNYDSFTYNLVQYIYELNRTVVVKRNNEITIEEIQSLNPTHILLSPGPGNPDSAGICLDVVKQLHKEYPILGVCLGHQIIAQAFGGKIIKAEQPTHGKVSLITHDSKGMFVGLPNPLQITRYHSLMVDKNDFPDCLEVSAVINNGDIAALRHKTYPIEGIQGHPESILSKCGHELLHNFFSKGE</sequence>
<name>A0A916S867_9BACI</name>
<evidence type="ECO:0000259" key="2">
    <source>
        <dbReference type="Pfam" id="PF00117"/>
    </source>
</evidence>
<dbReference type="PRINTS" id="PR00099">
    <property type="entry name" value="CPSGATASE"/>
</dbReference>
<dbReference type="GO" id="GO:0005829">
    <property type="term" value="C:cytosol"/>
    <property type="evidence" value="ECO:0007669"/>
    <property type="project" value="TreeGrafter"/>
</dbReference>